<accession>A0A7C8M0H7</accession>
<gene>
    <name evidence="2" type="ORF">BDV95DRAFT_587690</name>
</gene>
<comment type="caution">
    <text evidence="2">The sequence shown here is derived from an EMBL/GenBank/DDBJ whole genome shotgun (WGS) entry which is preliminary data.</text>
</comment>
<sequence>MNTQLPVHENNVAPQTARNHVQQERPADRTPTLSVTATHTNSPTTLPASPVSQSTLNTFPTICKTCKKIFYDQHYFNFDQKKHQAEKASREKTTNQTSASSSAVSVQLSALHASSKNTLVQQSTPWDHFPQYAIPGVEHPPTMAVDTSLLVDVRDLIWIKCVDATTQGVHGRDVLARTISDKVRLVPTVSFLALVGQKGIAERLRSIMRSHAYDGALHLQRTCRSVPMCSVWTNHLQLEDIVPNEDKRCLLEGGIECPLTCVRTFSSK</sequence>
<dbReference type="EMBL" id="JAADJZ010000037">
    <property type="protein sequence ID" value="KAF2865076.1"/>
    <property type="molecule type" value="Genomic_DNA"/>
</dbReference>
<reference evidence="2 3" key="1">
    <citation type="submission" date="2020-01" db="EMBL/GenBank/DDBJ databases">
        <authorList>
            <consortium name="DOE Joint Genome Institute"/>
            <person name="Haridas S."/>
            <person name="Albert R."/>
            <person name="Binder M."/>
            <person name="Bloem J."/>
            <person name="Labutti K."/>
            <person name="Salamov A."/>
            <person name="Andreopoulos B."/>
            <person name="Baker S.E."/>
            <person name="Barry K."/>
            <person name="Bills G."/>
            <person name="Bluhm B.H."/>
            <person name="Cannon C."/>
            <person name="Castanera R."/>
            <person name="Culley D.E."/>
            <person name="Daum C."/>
            <person name="Ezra D."/>
            <person name="Gonzalez J.B."/>
            <person name="Henrissat B."/>
            <person name="Kuo A."/>
            <person name="Liang C."/>
            <person name="Lipzen A."/>
            <person name="Lutzoni F."/>
            <person name="Magnuson J."/>
            <person name="Mondo S."/>
            <person name="Nolan M."/>
            <person name="Ohm R."/>
            <person name="Pangilinan J."/>
            <person name="Park H.-J.H."/>
            <person name="Ramirez L."/>
            <person name="Alfaro M."/>
            <person name="Sun H."/>
            <person name="Tritt A."/>
            <person name="Yoshinaga Y."/>
            <person name="Zwiers L.-H.L."/>
            <person name="Turgeon B.G."/>
            <person name="Goodwin S.B."/>
            <person name="Spatafora J.W."/>
            <person name="Crous P.W."/>
            <person name="Grigoriev I.V."/>
        </authorList>
    </citation>
    <scope>NUCLEOTIDE SEQUENCE [LARGE SCALE GENOMIC DNA]</scope>
    <source>
        <strain evidence="2 3">CBS 611.86</strain>
    </source>
</reference>
<feature type="compositionally biased region" description="Polar residues" evidence="1">
    <location>
        <begin position="31"/>
        <end position="53"/>
    </location>
</feature>
<evidence type="ECO:0000256" key="1">
    <source>
        <dbReference type="SAM" id="MobiDB-lite"/>
    </source>
</evidence>
<organism evidence="2 3">
    <name type="scientific">Massariosphaeria phaeospora</name>
    <dbReference type="NCBI Taxonomy" id="100035"/>
    <lineage>
        <taxon>Eukaryota</taxon>
        <taxon>Fungi</taxon>
        <taxon>Dikarya</taxon>
        <taxon>Ascomycota</taxon>
        <taxon>Pezizomycotina</taxon>
        <taxon>Dothideomycetes</taxon>
        <taxon>Pleosporomycetidae</taxon>
        <taxon>Pleosporales</taxon>
        <taxon>Pleosporales incertae sedis</taxon>
        <taxon>Massariosphaeria</taxon>
    </lineage>
</organism>
<evidence type="ECO:0000313" key="3">
    <source>
        <dbReference type="Proteomes" id="UP000481861"/>
    </source>
</evidence>
<protein>
    <submittedName>
        <fullName evidence="2">Uncharacterized protein</fullName>
    </submittedName>
</protein>
<name>A0A7C8M0H7_9PLEO</name>
<keyword evidence="3" id="KW-1185">Reference proteome</keyword>
<dbReference type="Proteomes" id="UP000481861">
    <property type="component" value="Unassembled WGS sequence"/>
</dbReference>
<evidence type="ECO:0000313" key="2">
    <source>
        <dbReference type="EMBL" id="KAF2865076.1"/>
    </source>
</evidence>
<proteinExistence type="predicted"/>
<dbReference type="OrthoDB" id="10495304at2759"/>
<dbReference type="AlphaFoldDB" id="A0A7C8M0H7"/>
<feature type="region of interest" description="Disordered" evidence="1">
    <location>
        <begin position="1"/>
        <end position="53"/>
    </location>
</feature>